<feature type="chain" id="PRO_5007506919" description="Ice-binding protein C-terminal domain-containing protein" evidence="1">
    <location>
        <begin position="22"/>
        <end position="205"/>
    </location>
</feature>
<reference evidence="3 4" key="2">
    <citation type="journal article" date="2016" name="Environ. Microbiol. Rep.">
        <title>Metagenomic evidence for the presence of phototrophic Gemmatimonadetes bacteria in diverse environments.</title>
        <authorList>
            <person name="Zeng Y."/>
            <person name="Baumbach J."/>
            <person name="Barbosa E.G."/>
            <person name="Azevedo V."/>
            <person name="Zhang C."/>
            <person name="Koblizek M."/>
        </authorList>
    </citation>
    <scope>NUCLEOTIDE SEQUENCE [LARGE SCALE GENOMIC DNA]</scope>
    <source>
        <strain evidence="3 4">AP64</strain>
    </source>
</reference>
<organism evidence="3 4">
    <name type="scientific">Gemmatimonas phototrophica</name>
    <dbReference type="NCBI Taxonomy" id="1379270"/>
    <lineage>
        <taxon>Bacteria</taxon>
        <taxon>Pseudomonadati</taxon>
        <taxon>Gemmatimonadota</taxon>
        <taxon>Gemmatimonadia</taxon>
        <taxon>Gemmatimonadales</taxon>
        <taxon>Gemmatimonadaceae</taxon>
        <taxon>Gemmatimonas</taxon>
    </lineage>
</organism>
<dbReference type="AlphaFoldDB" id="A0A143BP23"/>
<dbReference type="Pfam" id="PF07589">
    <property type="entry name" value="PEP-CTERM"/>
    <property type="match status" value="1"/>
</dbReference>
<feature type="domain" description="Ice-binding protein C-terminal" evidence="2">
    <location>
        <begin position="179"/>
        <end position="202"/>
    </location>
</feature>
<dbReference type="NCBIfam" id="TIGR02595">
    <property type="entry name" value="PEP_CTERM"/>
    <property type="match status" value="1"/>
</dbReference>
<name>A0A143BP23_9BACT</name>
<dbReference type="RefSeq" id="WP_026848871.1">
    <property type="nucleotide sequence ID" value="NZ_CP011454.1"/>
</dbReference>
<dbReference type="EMBL" id="CP011454">
    <property type="protein sequence ID" value="AMW06373.1"/>
    <property type="molecule type" value="Genomic_DNA"/>
</dbReference>
<dbReference type="NCBIfam" id="NF038127">
    <property type="entry name" value="FDP_fam"/>
    <property type="match status" value="1"/>
</dbReference>
<protein>
    <recommendedName>
        <fullName evidence="2">Ice-binding protein C-terminal domain-containing protein</fullName>
    </recommendedName>
</protein>
<evidence type="ECO:0000313" key="4">
    <source>
        <dbReference type="Proteomes" id="UP000076404"/>
    </source>
</evidence>
<keyword evidence="4" id="KW-1185">Reference proteome</keyword>
<dbReference type="Proteomes" id="UP000076404">
    <property type="component" value="Chromosome"/>
</dbReference>
<sequence length="205" mass="21451">MLKRVLSATLLSLTLATGAQAQTDLTVSSFVPLGGRSVISFDVTTAGTFDLWTTSIAGPNGTTPFDSYMTLFEGRPDATGYISGAYVTNDDDSCGTFGFDAPGAQCGPAVFAFNALINNRFLTVGQYTVVVQGCCGPTLEAVRSGTGIQENGFGDFNFRIASEAFEGRNGVANIVGTVVPEPSTYMLMVAGLTGLGLVARRRRLS</sequence>
<evidence type="ECO:0000259" key="2">
    <source>
        <dbReference type="Pfam" id="PF07589"/>
    </source>
</evidence>
<keyword evidence="1" id="KW-0732">Signal</keyword>
<dbReference type="KEGG" id="gph:GEMMAAP_19445"/>
<dbReference type="InterPro" id="IPR013424">
    <property type="entry name" value="Ice-binding_C"/>
</dbReference>
<feature type="signal peptide" evidence="1">
    <location>
        <begin position="1"/>
        <end position="21"/>
    </location>
</feature>
<evidence type="ECO:0000313" key="3">
    <source>
        <dbReference type="EMBL" id="AMW06373.1"/>
    </source>
</evidence>
<reference evidence="3 4" key="1">
    <citation type="journal article" date="2014" name="Proc. Natl. Acad. Sci. U.S.A.">
        <title>Functional type 2 photosynthetic reaction centers found in the rare bacterial phylum Gemmatimonadetes.</title>
        <authorList>
            <person name="Zeng Y."/>
            <person name="Feng F."/>
            <person name="Medova H."/>
            <person name="Dean J."/>
            <person name="Koblizek M."/>
        </authorList>
    </citation>
    <scope>NUCLEOTIDE SEQUENCE [LARGE SCALE GENOMIC DNA]</scope>
    <source>
        <strain evidence="3 4">AP64</strain>
    </source>
</reference>
<gene>
    <name evidence="3" type="ORF">GEMMAAP_19445</name>
</gene>
<evidence type="ECO:0000256" key="1">
    <source>
        <dbReference type="SAM" id="SignalP"/>
    </source>
</evidence>
<proteinExistence type="predicted"/>
<dbReference type="OrthoDB" id="8778965at2"/>
<accession>A0A143BP23</accession>